<evidence type="ECO:0000313" key="1">
    <source>
        <dbReference type="Proteomes" id="UP000887565"/>
    </source>
</evidence>
<proteinExistence type="predicted"/>
<evidence type="ECO:0000313" key="2">
    <source>
        <dbReference type="WBParaSite" id="nRc.2.0.1.t39954-RA"/>
    </source>
</evidence>
<reference evidence="2" key="1">
    <citation type="submission" date="2022-11" db="UniProtKB">
        <authorList>
            <consortium name="WormBaseParasite"/>
        </authorList>
    </citation>
    <scope>IDENTIFICATION</scope>
</reference>
<accession>A0A915KNC8</accession>
<name>A0A915KNC8_ROMCU</name>
<keyword evidence="1" id="KW-1185">Reference proteome</keyword>
<sequence length="210" mass="22419">MTAAKLYKKFCNEIQSPNCSSVKPPGKQQKFNCQKGNERGSQKISSRSLAIADSASSVCKVKMTWLTGHKFKRCNSDSNDKTTNCRFSKAEASKFGCSFFATNSQLAANCSETEWPPGFRDKGVYGNGGCILLTPKTLRQAEAAAFSRAGVNDSLSDCVVVGVFSSAGAAAVDPFTGLLPLAALPHSNLVVAAAIDEKLSCFLEENIKKV</sequence>
<dbReference type="WBParaSite" id="nRc.2.0.1.t39954-RA">
    <property type="protein sequence ID" value="nRc.2.0.1.t39954-RA"/>
    <property type="gene ID" value="nRc.2.0.1.g39954"/>
</dbReference>
<organism evidence="1 2">
    <name type="scientific">Romanomermis culicivorax</name>
    <name type="common">Nematode worm</name>
    <dbReference type="NCBI Taxonomy" id="13658"/>
    <lineage>
        <taxon>Eukaryota</taxon>
        <taxon>Metazoa</taxon>
        <taxon>Ecdysozoa</taxon>
        <taxon>Nematoda</taxon>
        <taxon>Enoplea</taxon>
        <taxon>Dorylaimia</taxon>
        <taxon>Mermithida</taxon>
        <taxon>Mermithoidea</taxon>
        <taxon>Mermithidae</taxon>
        <taxon>Romanomermis</taxon>
    </lineage>
</organism>
<dbReference type="AlphaFoldDB" id="A0A915KNC8"/>
<dbReference type="Proteomes" id="UP000887565">
    <property type="component" value="Unplaced"/>
</dbReference>
<protein>
    <submittedName>
        <fullName evidence="2">Uncharacterized protein</fullName>
    </submittedName>
</protein>